<dbReference type="GO" id="GO:0016765">
    <property type="term" value="F:transferase activity, transferring alkyl or aryl (other than methyl) groups"/>
    <property type="evidence" value="ECO:0007669"/>
    <property type="project" value="InterPro"/>
</dbReference>
<gene>
    <name evidence="9" type="ORF">D9V34_06400</name>
</gene>
<accession>A0A3L7ATS6</accession>
<dbReference type="CDD" id="cd13966">
    <property type="entry name" value="PT_UbiA_4"/>
    <property type="match status" value="1"/>
</dbReference>
<dbReference type="GO" id="GO:0045436">
    <property type="term" value="F:lycopene beta cyclase activity"/>
    <property type="evidence" value="ECO:0007669"/>
    <property type="project" value="UniProtKB-ARBA"/>
</dbReference>
<evidence type="ECO:0000256" key="7">
    <source>
        <dbReference type="ARBA" id="ARBA00023235"/>
    </source>
</evidence>
<evidence type="ECO:0000256" key="6">
    <source>
        <dbReference type="ARBA" id="ARBA00023136"/>
    </source>
</evidence>
<dbReference type="Pfam" id="PF01040">
    <property type="entry name" value="UbiA"/>
    <property type="match status" value="1"/>
</dbReference>
<feature type="transmembrane region" description="Helical" evidence="8">
    <location>
        <begin position="305"/>
        <end position="324"/>
    </location>
</feature>
<feature type="transmembrane region" description="Helical" evidence="8">
    <location>
        <begin position="363"/>
        <end position="383"/>
    </location>
</feature>
<dbReference type="EMBL" id="RCUY01000005">
    <property type="protein sequence ID" value="RLP82878.1"/>
    <property type="molecule type" value="Genomic_DNA"/>
</dbReference>
<comment type="pathway">
    <text evidence="2">Carotenoid biosynthesis.</text>
</comment>
<keyword evidence="3 8" id="KW-0812">Transmembrane</keyword>
<feature type="transmembrane region" description="Helical" evidence="8">
    <location>
        <begin position="33"/>
        <end position="57"/>
    </location>
</feature>
<evidence type="ECO:0000256" key="4">
    <source>
        <dbReference type="ARBA" id="ARBA00022746"/>
    </source>
</evidence>
<feature type="transmembrane region" description="Helical" evidence="8">
    <location>
        <begin position="261"/>
        <end position="284"/>
    </location>
</feature>
<dbReference type="InterPro" id="IPR044878">
    <property type="entry name" value="UbiA_sf"/>
</dbReference>
<keyword evidence="9" id="KW-0808">Transferase</keyword>
<dbReference type="GO" id="GO:0016872">
    <property type="term" value="F:intramolecular lyase activity"/>
    <property type="evidence" value="ECO:0007669"/>
    <property type="project" value="InterPro"/>
</dbReference>
<dbReference type="AlphaFoldDB" id="A0A3L7ATS6"/>
<feature type="transmembrane region" description="Helical" evidence="8">
    <location>
        <begin position="208"/>
        <end position="225"/>
    </location>
</feature>
<feature type="transmembrane region" description="Helical" evidence="8">
    <location>
        <begin position="77"/>
        <end position="94"/>
    </location>
</feature>
<feature type="transmembrane region" description="Helical" evidence="8">
    <location>
        <begin position="136"/>
        <end position="158"/>
    </location>
</feature>
<evidence type="ECO:0000256" key="1">
    <source>
        <dbReference type="ARBA" id="ARBA00004141"/>
    </source>
</evidence>
<dbReference type="GO" id="GO:0016020">
    <property type="term" value="C:membrane"/>
    <property type="evidence" value="ECO:0007669"/>
    <property type="project" value="UniProtKB-SubCell"/>
</dbReference>
<dbReference type="Proteomes" id="UP000269438">
    <property type="component" value="Unassembled WGS sequence"/>
</dbReference>
<evidence type="ECO:0000256" key="2">
    <source>
        <dbReference type="ARBA" id="ARBA00004829"/>
    </source>
</evidence>
<proteinExistence type="predicted"/>
<evidence type="ECO:0000256" key="3">
    <source>
        <dbReference type="ARBA" id="ARBA00022692"/>
    </source>
</evidence>
<keyword evidence="5 8" id="KW-1133">Transmembrane helix</keyword>
<dbReference type="RefSeq" id="WP_121688022.1">
    <property type="nucleotide sequence ID" value="NZ_RCUY01000005.1"/>
</dbReference>
<evidence type="ECO:0000313" key="10">
    <source>
        <dbReference type="Proteomes" id="UP000269438"/>
    </source>
</evidence>
<comment type="subcellular location">
    <subcellularLocation>
        <location evidence="1">Membrane</location>
        <topology evidence="1">Multi-pass membrane protein</topology>
    </subcellularLocation>
</comment>
<dbReference type="NCBIfam" id="NF009608">
    <property type="entry name" value="PRK13105.1"/>
    <property type="match status" value="1"/>
</dbReference>
<dbReference type="GO" id="GO:0016117">
    <property type="term" value="P:carotenoid biosynthetic process"/>
    <property type="evidence" value="ECO:0007669"/>
    <property type="project" value="UniProtKB-KW"/>
</dbReference>
<name>A0A3L7ATS6_9MICO</name>
<sequence>MMYWQICAIVLAGGLGVFALTRSGGARVSLGAAAISLAGLTVATAVFDNIMIALGLFDYDRDTLLGLNIGNAPIEDFTYPLLALLILPGVWLALGKLSNADWRTILRSSRPVSWINTAYPFAAAMLITRGTVDGELIVGTLFFLIPYNLLMYGVNDVFDYESDLRNPRKGGIEGAVLERRLHRPVLWTGALLALPGFVYLLAVGSPLSGLLLILCVAGVLAYSVPPLRTKERAVADSVTSSLHFVGPAIVGLALAGAQWTPALICLLVAFFLWGAASHLFGAVQDVEADRAAGISSSATAWGARAAARVSVLLYLAAGIAALGIPGWGRLSALLVIPYLIVTLPSWNITDATAESANRGWRRFLLLNQFTGFVITMLLIQFALATVQA</sequence>
<dbReference type="InterPro" id="IPR050475">
    <property type="entry name" value="Prenyltransferase_related"/>
</dbReference>
<feature type="transmembrane region" description="Helical" evidence="8">
    <location>
        <begin position="237"/>
        <end position="255"/>
    </location>
</feature>
<keyword evidence="6 8" id="KW-0472">Membrane</keyword>
<dbReference type="OrthoDB" id="1416782at2"/>
<protein>
    <submittedName>
        <fullName evidence="9">Prenyltransferase</fullName>
    </submittedName>
</protein>
<dbReference type="PANTHER" id="PTHR42723">
    <property type="entry name" value="CHLOROPHYLL SYNTHASE"/>
    <property type="match status" value="1"/>
</dbReference>
<dbReference type="Gene3D" id="1.20.120.1780">
    <property type="entry name" value="UbiA prenyltransferase"/>
    <property type="match status" value="1"/>
</dbReference>
<keyword evidence="10" id="KW-1185">Reference proteome</keyword>
<keyword evidence="7" id="KW-0413">Isomerase</keyword>
<keyword evidence="4" id="KW-0125">Carotenoid biosynthesis</keyword>
<dbReference type="InterPro" id="IPR000537">
    <property type="entry name" value="UbiA_prenyltransferase"/>
</dbReference>
<comment type="caution">
    <text evidence="9">The sequence shown here is derived from an EMBL/GenBank/DDBJ whole genome shotgun (WGS) entry which is preliminary data.</text>
</comment>
<evidence type="ECO:0000313" key="9">
    <source>
        <dbReference type="EMBL" id="RLP82878.1"/>
    </source>
</evidence>
<dbReference type="InterPro" id="IPR017825">
    <property type="entry name" value="Lycopene_cyclase_dom"/>
</dbReference>
<dbReference type="NCBIfam" id="TIGR03462">
    <property type="entry name" value="CarR_dom_SF"/>
    <property type="match status" value="1"/>
</dbReference>
<evidence type="ECO:0000256" key="8">
    <source>
        <dbReference type="SAM" id="Phobius"/>
    </source>
</evidence>
<dbReference type="Gene3D" id="1.10.357.140">
    <property type="entry name" value="UbiA prenyltransferase"/>
    <property type="match status" value="1"/>
</dbReference>
<evidence type="ECO:0000256" key="5">
    <source>
        <dbReference type="ARBA" id="ARBA00022989"/>
    </source>
</evidence>
<reference evidence="9 10" key="1">
    <citation type="submission" date="2018-10" db="EMBL/GenBank/DDBJ databases">
        <authorList>
            <person name="Li J."/>
        </authorList>
    </citation>
    <scope>NUCLEOTIDE SEQUENCE [LARGE SCALE GENOMIC DNA]</scope>
    <source>
        <strain evidence="9 10">JCM 11654</strain>
    </source>
</reference>
<dbReference type="PANTHER" id="PTHR42723:SF1">
    <property type="entry name" value="CHLOROPHYLL SYNTHASE, CHLOROPLASTIC"/>
    <property type="match status" value="1"/>
</dbReference>
<organism evidence="9 10">
    <name type="scientific">Mycetocola lacteus</name>
    <dbReference type="NCBI Taxonomy" id="76637"/>
    <lineage>
        <taxon>Bacteria</taxon>
        <taxon>Bacillati</taxon>
        <taxon>Actinomycetota</taxon>
        <taxon>Actinomycetes</taxon>
        <taxon>Micrococcales</taxon>
        <taxon>Microbacteriaceae</taxon>
        <taxon>Mycetocola</taxon>
    </lineage>
</organism>
<feature type="transmembrane region" description="Helical" evidence="8">
    <location>
        <begin position="330"/>
        <end position="351"/>
    </location>
</feature>